<accession>A0ABZ1F971</accession>
<dbReference type="RefSeq" id="WP_326615891.1">
    <property type="nucleotide sequence ID" value="NZ_CP109106.1"/>
</dbReference>
<gene>
    <name evidence="1" type="ORF">OG863_01500</name>
</gene>
<reference evidence="1 2" key="1">
    <citation type="submission" date="2022-10" db="EMBL/GenBank/DDBJ databases">
        <title>The complete genomes of actinobacterial strains from the NBC collection.</title>
        <authorList>
            <person name="Joergensen T.S."/>
            <person name="Alvarez Arevalo M."/>
            <person name="Sterndorff E.B."/>
            <person name="Faurdal D."/>
            <person name="Vuksanovic O."/>
            <person name="Mourched A.-S."/>
            <person name="Charusanti P."/>
            <person name="Shaw S."/>
            <person name="Blin K."/>
            <person name="Weber T."/>
        </authorList>
    </citation>
    <scope>NUCLEOTIDE SEQUENCE [LARGE SCALE GENOMIC DNA]</scope>
    <source>
        <strain evidence="1 2">NBC 01774</strain>
    </source>
</reference>
<evidence type="ECO:0000313" key="2">
    <source>
        <dbReference type="Proteomes" id="UP001344251"/>
    </source>
</evidence>
<sequence length="71" mass="7546">MSSPRTPTSTHLGSGRRAVLDRAVAWLAGVPLVPGHLDYGLPNVLPVGVIDWQHHGLVPLGYDTALALEII</sequence>
<keyword evidence="2" id="KW-1185">Reference proteome</keyword>
<dbReference type="SUPFAM" id="SSF56112">
    <property type="entry name" value="Protein kinase-like (PK-like)"/>
    <property type="match status" value="1"/>
</dbReference>
<name>A0ABZ1F971_9ACTN</name>
<evidence type="ECO:0008006" key="3">
    <source>
        <dbReference type="Google" id="ProtNLM"/>
    </source>
</evidence>
<dbReference type="Proteomes" id="UP001344251">
    <property type="component" value="Chromosome"/>
</dbReference>
<dbReference type="EMBL" id="CP109106">
    <property type="protein sequence ID" value="WSB66746.1"/>
    <property type="molecule type" value="Genomic_DNA"/>
</dbReference>
<evidence type="ECO:0000313" key="1">
    <source>
        <dbReference type="EMBL" id="WSB66746.1"/>
    </source>
</evidence>
<organism evidence="1 2">
    <name type="scientific">Streptomyces decoyicus</name>
    <dbReference type="NCBI Taxonomy" id="249567"/>
    <lineage>
        <taxon>Bacteria</taxon>
        <taxon>Bacillati</taxon>
        <taxon>Actinomycetota</taxon>
        <taxon>Actinomycetes</taxon>
        <taxon>Kitasatosporales</taxon>
        <taxon>Streptomycetaceae</taxon>
        <taxon>Streptomyces</taxon>
    </lineage>
</organism>
<dbReference type="InterPro" id="IPR011009">
    <property type="entry name" value="Kinase-like_dom_sf"/>
</dbReference>
<proteinExistence type="predicted"/>
<protein>
    <recommendedName>
        <fullName evidence="3">Aminoglycoside phosphotransferase</fullName>
    </recommendedName>
</protein>